<dbReference type="Proteomes" id="UP001337655">
    <property type="component" value="Unassembled WGS sequence"/>
</dbReference>
<keyword evidence="3" id="KW-1185">Reference proteome</keyword>
<accession>A0AAV9PGR1</accession>
<feature type="compositionally biased region" description="Low complexity" evidence="1">
    <location>
        <begin position="441"/>
        <end position="456"/>
    </location>
</feature>
<feature type="region of interest" description="Disordered" evidence="1">
    <location>
        <begin position="1"/>
        <end position="60"/>
    </location>
</feature>
<evidence type="ECO:0000313" key="3">
    <source>
        <dbReference type="Proteomes" id="UP001337655"/>
    </source>
</evidence>
<feature type="compositionally biased region" description="Low complexity" evidence="1">
    <location>
        <begin position="513"/>
        <end position="526"/>
    </location>
</feature>
<protein>
    <submittedName>
        <fullName evidence="2">Uncharacterized protein</fullName>
    </submittedName>
</protein>
<dbReference type="GeneID" id="89924398"/>
<organism evidence="2 3">
    <name type="scientific">Saxophila tyrrhenica</name>
    <dbReference type="NCBI Taxonomy" id="1690608"/>
    <lineage>
        <taxon>Eukaryota</taxon>
        <taxon>Fungi</taxon>
        <taxon>Dikarya</taxon>
        <taxon>Ascomycota</taxon>
        <taxon>Pezizomycotina</taxon>
        <taxon>Dothideomycetes</taxon>
        <taxon>Dothideomycetidae</taxon>
        <taxon>Mycosphaerellales</taxon>
        <taxon>Extremaceae</taxon>
        <taxon>Saxophila</taxon>
    </lineage>
</organism>
<feature type="region of interest" description="Disordered" evidence="1">
    <location>
        <begin position="425"/>
        <end position="530"/>
    </location>
</feature>
<feature type="region of interest" description="Disordered" evidence="1">
    <location>
        <begin position="235"/>
        <end position="310"/>
    </location>
</feature>
<gene>
    <name evidence="2" type="ORF">LTR77_003051</name>
</gene>
<feature type="region of interest" description="Disordered" evidence="1">
    <location>
        <begin position="596"/>
        <end position="624"/>
    </location>
</feature>
<dbReference type="RefSeq" id="XP_064661647.1">
    <property type="nucleotide sequence ID" value="XM_064800308.1"/>
</dbReference>
<name>A0AAV9PGR1_9PEZI</name>
<feature type="compositionally biased region" description="Basic and acidic residues" evidence="1">
    <location>
        <begin position="613"/>
        <end position="624"/>
    </location>
</feature>
<proteinExistence type="predicted"/>
<evidence type="ECO:0000256" key="1">
    <source>
        <dbReference type="SAM" id="MobiDB-lite"/>
    </source>
</evidence>
<comment type="caution">
    <text evidence="2">The sequence shown here is derived from an EMBL/GenBank/DDBJ whole genome shotgun (WGS) entry which is preliminary data.</text>
</comment>
<evidence type="ECO:0000313" key="2">
    <source>
        <dbReference type="EMBL" id="KAK5172929.1"/>
    </source>
</evidence>
<reference evidence="2 3" key="1">
    <citation type="submission" date="2023-08" db="EMBL/GenBank/DDBJ databases">
        <title>Black Yeasts Isolated from many extreme environments.</title>
        <authorList>
            <person name="Coleine C."/>
            <person name="Stajich J.E."/>
            <person name="Selbmann L."/>
        </authorList>
    </citation>
    <scope>NUCLEOTIDE SEQUENCE [LARGE SCALE GENOMIC DNA]</scope>
    <source>
        <strain evidence="2 3">CCFEE 5935</strain>
    </source>
</reference>
<feature type="compositionally biased region" description="Polar residues" evidence="1">
    <location>
        <begin position="425"/>
        <end position="440"/>
    </location>
</feature>
<dbReference type="EMBL" id="JAVRRT010000004">
    <property type="protein sequence ID" value="KAK5172929.1"/>
    <property type="molecule type" value="Genomic_DNA"/>
</dbReference>
<sequence>MGDIQQWRRKVQPPRVRTPAADLDDGNGNTSPVTPRKPLRPKFTPNLAQHQTATDEQEHDHGLLRRIPSWITDQPAPNPKVDELIGSMMRNVLDDPYSTLTARYTSDLMQIFEDYRAVRDEKQELLAKLDVELQKRRAMELAWSRERDEYKAEVKRLEVLLSKGQRGIAEVTLARQDSLVRRGKMAEVEDETGLETILKHLEKSKKYEEKAFGTQRGEKFQKLFRAKGAYKFKATMRNRSPSSKMRRLSRTLAAKTPATTEPADSPYGTLPAAPASILQRANRTKYVRPPQESERKASISDTSSSFSGAGDLLPDEIADLYHSDAADDHEMGPTNRRFNQSTLDHSAPKLLEMSSQQALRKTPSLRTKASGFLARWKPQLSVDTRDVRRFSFEAEEDGDAYQSAPPVGALPAAVRDRLLRKSASMSSLEARVQNNSNSGRPLTPIAPSPTTSAPRSESLKTPSDSGDPWRRSKIPTPVHQRGSLARARRDRDDSSSSLLTVIRRSDEAPQRTSSLSSSAWSSPSGSRVDMTQGPHAVAIAQGSSQRARNSNNLLEHTTSLRGKGLATAAARTAAMSTQDADRNVYTGLDQQFSSRVSNNSRGVLHAGPGTDDGMIRKENRRPMR</sequence>
<dbReference type="AlphaFoldDB" id="A0AAV9PGR1"/>